<dbReference type="InterPro" id="IPR030379">
    <property type="entry name" value="G_SEPTIN_dom"/>
</dbReference>
<dbReference type="Pfam" id="PF00735">
    <property type="entry name" value="Septin"/>
    <property type="match status" value="1"/>
</dbReference>
<keyword evidence="3 5" id="KW-0342">GTP-binding</keyword>
<sequence length="339" mass="38903">MAATYNSQPTTIYPTSHVGFDSITQQIEKKLVKRGFQFNIICVGQTGLGKSTLINTIFASHLMDSKGRLLPDEPIRQTTEIQTVSHIIEENGVRLRLNIVDTPGYGDLINNERCWDPIVKYIKDQHSAYLRKELSAQRDRYLQDTRIHCCLFFIQPSGHALKPIDIVVLKKLSEFVNVVPVIAKSDSLTLEERAAFKERIKEEFAFHNLKMYPYDNEEHDQEEIALNTSIKAMLPFAVVGSEKTIVVNGREVRGRQNRWGVINVEDENHCEFVYLRNFLTRTHLQDLIETTAQIHYESFRAKQLNALKENTTGHGSRPISPSADRELSRNSHRMTMNGY</sequence>
<evidence type="ECO:0000256" key="5">
    <source>
        <dbReference type="RuleBase" id="RU004560"/>
    </source>
</evidence>
<dbReference type="AlphaFoldDB" id="A0A6A6J948"/>
<evidence type="ECO:0000256" key="3">
    <source>
        <dbReference type="ARBA" id="ARBA00023134"/>
    </source>
</evidence>
<proteinExistence type="inferred from homology"/>
<keyword evidence="4" id="KW-0131">Cell cycle</keyword>
<reference evidence="8" key="1">
    <citation type="journal article" date="2020" name="Stud. Mycol.">
        <title>101 Dothideomycetes genomes: a test case for predicting lifestyles and emergence of pathogens.</title>
        <authorList>
            <person name="Haridas S."/>
            <person name="Albert R."/>
            <person name="Binder M."/>
            <person name="Bloem J."/>
            <person name="Labutti K."/>
            <person name="Salamov A."/>
            <person name="Andreopoulos B."/>
            <person name="Baker S."/>
            <person name="Barry K."/>
            <person name="Bills G."/>
            <person name="Bluhm B."/>
            <person name="Cannon C."/>
            <person name="Castanera R."/>
            <person name="Culley D."/>
            <person name="Daum C."/>
            <person name="Ezra D."/>
            <person name="Gonzalez J."/>
            <person name="Henrissat B."/>
            <person name="Kuo A."/>
            <person name="Liang C."/>
            <person name="Lipzen A."/>
            <person name="Lutzoni F."/>
            <person name="Magnuson J."/>
            <person name="Mondo S."/>
            <person name="Nolan M."/>
            <person name="Ohm R."/>
            <person name="Pangilinan J."/>
            <person name="Park H.-J."/>
            <person name="Ramirez L."/>
            <person name="Alfaro M."/>
            <person name="Sun H."/>
            <person name="Tritt A."/>
            <person name="Yoshinaga Y."/>
            <person name="Zwiers L.-H."/>
            <person name="Turgeon B."/>
            <person name="Goodwin S."/>
            <person name="Spatafora J."/>
            <person name="Crous P."/>
            <person name="Grigoriev I."/>
        </authorList>
    </citation>
    <scope>NUCLEOTIDE SEQUENCE</scope>
    <source>
        <strain evidence="8">CBS 379.55</strain>
    </source>
</reference>
<feature type="domain" description="Septin-type G" evidence="7">
    <location>
        <begin position="34"/>
        <end position="306"/>
    </location>
</feature>
<name>A0A6A6J948_WESOR</name>
<dbReference type="Proteomes" id="UP000800097">
    <property type="component" value="Unassembled WGS sequence"/>
</dbReference>
<protein>
    <submittedName>
        <fullName evidence="8">Cell division/GTP binding protein</fullName>
    </submittedName>
</protein>
<dbReference type="GeneID" id="54552338"/>
<evidence type="ECO:0000256" key="2">
    <source>
        <dbReference type="ARBA" id="ARBA00022741"/>
    </source>
</evidence>
<keyword evidence="9" id="KW-1185">Reference proteome</keyword>
<evidence type="ECO:0000313" key="8">
    <source>
        <dbReference type="EMBL" id="KAF2272724.1"/>
    </source>
</evidence>
<dbReference type="InterPro" id="IPR027417">
    <property type="entry name" value="P-loop_NTPase"/>
</dbReference>
<evidence type="ECO:0000259" key="7">
    <source>
        <dbReference type="PROSITE" id="PS51719"/>
    </source>
</evidence>
<evidence type="ECO:0000256" key="4">
    <source>
        <dbReference type="ARBA" id="ARBA00023306"/>
    </source>
</evidence>
<feature type="region of interest" description="Disordered" evidence="6">
    <location>
        <begin position="309"/>
        <end position="339"/>
    </location>
</feature>
<dbReference type="EMBL" id="ML986517">
    <property type="protein sequence ID" value="KAF2272724.1"/>
    <property type="molecule type" value="Genomic_DNA"/>
</dbReference>
<evidence type="ECO:0000313" key="9">
    <source>
        <dbReference type="Proteomes" id="UP000800097"/>
    </source>
</evidence>
<accession>A0A6A6J948</accession>
<gene>
    <name evidence="8" type="ORF">EI97DRAFT_436656</name>
</gene>
<keyword evidence="2 5" id="KW-0547">Nucleotide-binding</keyword>
<dbReference type="FunFam" id="3.40.50.300:FF:000260">
    <property type="entry name" value="Cell division control 10"/>
    <property type="match status" value="1"/>
</dbReference>
<evidence type="ECO:0000256" key="6">
    <source>
        <dbReference type="SAM" id="MobiDB-lite"/>
    </source>
</evidence>
<dbReference type="CDD" id="cd01850">
    <property type="entry name" value="CDC_Septin"/>
    <property type="match status" value="1"/>
</dbReference>
<dbReference type="GO" id="GO:0043934">
    <property type="term" value="P:sporulation"/>
    <property type="evidence" value="ECO:0007669"/>
    <property type="project" value="UniProtKB-ARBA"/>
</dbReference>
<dbReference type="PROSITE" id="PS51719">
    <property type="entry name" value="G_SEPTIN"/>
    <property type="match status" value="1"/>
</dbReference>
<dbReference type="GO" id="GO:0005940">
    <property type="term" value="C:septin ring"/>
    <property type="evidence" value="ECO:0007669"/>
    <property type="project" value="UniProtKB-ARBA"/>
</dbReference>
<organism evidence="8 9">
    <name type="scientific">Westerdykella ornata</name>
    <dbReference type="NCBI Taxonomy" id="318751"/>
    <lineage>
        <taxon>Eukaryota</taxon>
        <taxon>Fungi</taxon>
        <taxon>Dikarya</taxon>
        <taxon>Ascomycota</taxon>
        <taxon>Pezizomycotina</taxon>
        <taxon>Dothideomycetes</taxon>
        <taxon>Pleosporomycetidae</taxon>
        <taxon>Pleosporales</taxon>
        <taxon>Sporormiaceae</taxon>
        <taxon>Westerdykella</taxon>
    </lineage>
</organism>
<dbReference type="GO" id="GO:0032161">
    <property type="term" value="C:cleavage apparatus septin structure"/>
    <property type="evidence" value="ECO:0007669"/>
    <property type="project" value="UniProtKB-ARBA"/>
</dbReference>
<dbReference type="PIRSF" id="PIRSF006698">
    <property type="entry name" value="Septin"/>
    <property type="match status" value="1"/>
</dbReference>
<dbReference type="GO" id="GO:0000921">
    <property type="term" value="P:septin ring assembly"/>
    <property type="evidence" value="ECO:0007669"/>
    <property type="project" value="UniProtKB-ARBA"/>
</dbReference>
<dbReference type="InterPro" id="IPR016491">
    <property type="entry name" value="Septin"/>
</dbReference>
<dbReference type="Gene3D" id="3.40.50.300">
    <property type="entry name" value="P-loop containing nucleotide triphosphate hydrolases"/>
    <property type="match status" value="1"/>
</dbReference>
<comment type="similarity">
    <text evidence="5">Belongs to the TRAFAC class TrmE-Era-EngA-EngB-Septin-like GTPase superfamily. Septin GTPase family.</text>
</comment>
<dbReference type="GO" id="GO:0005525">
    <property type="term" value="F:GTP binding"/>
    <property type="evidence" value="ECO:0007669"/>
    <property type="project" value="UniProtKB-KW"/>
</dbReference>
<dbReference type="SUPFAM" id="SSF52540">
    <property type="entry name" value="P-loop containing nucleoside triphosphate hydrolases"/>
    <property type="match status" value="1"/>
</dbReference>
<evidence type="ECO:0000256" key="1">
    <source>
        <dbReference type="ARBA" id="ARBA00022618"/>
    </source>
</evidence>
<dbReference type="PANTHER" id="PTHR18884">
    <property type="entry name" value="SEPTIN"/>
    <property type="match status" value="1"/>
</dbReference>
<keyword evidence="1 8" id="KW-0132">Cell division</keyword>
<dbReference type="GO" id="GO:0051301">
    <property type="term" value="P:cell division"/>
    <property type="evidence" value="ECO:0007669"/>
    <property type="project" value="UniProtKB-KW"/>
</dbReference>
<dbReference type="OrthoDB" id="416553at2759"/>
<dbReference type="RefSeq" id="XP_033650263.1">
    <property type="nucleotide sequence ID" value="XM_033799163.1"/>
</dbReference>